<accession>A0ABZ2LEB5</accession>
<dbReference type="Gene3D" id="1.10.390.10">
    <property type="entry name" value="Neutral Protease Domain 2"/>
    <property type="match status" value="1"/>
</dbReference>
<dbReference type="InterPro" id="IPR007963">
    <property type="entry name" value="Peptidase_M61_catalytic"/>
</dbReference>
<dbReference type="RefSeq" id="WP_394838950.1">
    <property type="nucleotide sequence ID" value="NZ_CP089929.1"/>
</dbReference>
<dbReference type="Gene3D" id="2.60.40.3650">
    <property type="match status" value="1"/>
</dbReference>
<organism evidence="3 4">
    <name type="scientific">Pendulispora rubella</name>
    <dbReference type="NCBI Taxonomy" id="2741070"/>
    <lineage>
        <taxon>Bacteria</taxon>
        <taxon>Pseudomonadati</taxon>
        <taxon>Myxococcota</taxon>
        <taxon>Myxococcia</taxon>
        <taxon>Myxococcales</taxon>
        <taxon>Sorangiineae</taxon>
        <taxon>Pendulisporaceae</taxon>
        <taxon>Pendulispora</taxon>
    </lineage>
</organism>
<dbReference type="InterPro" id="IPR001478">
    <property type="entry name" value="PDZ"/>
</dbReference>
<feature type="signal peptide" evidence="1">
    <location>
        <begin position="1"/>
        <end position="25"/>
    </location>
</feature>
<evidence type="ECO:0000259" key="2">
    <source>
        <dbReference type="SMART" id="SM00228"/>
    </source>
</evidence>
<reference evidence="3" key="1">
    <citation type="submission" date="2021-12" db="EMBL/GenBank/DDBJ databases">
        <title>Discovery of the Pendulisporaceae a myxobacterial family with distinct sporulation behavior and unique specialized metabolism.</title>
        <authorList>
            <person name="Garcia R."/>
            <person name="Popoff A."/>
            <person name="Bader C.D."/>
            <person name="Loehr J."/>
            <person name="Walesch S."/>
            <person name="Walt C."/>
            <person name="Boldt J."/>
            <person name="Bunk B."/>
            <person name="Haeckl F.J.F.P.J."/>
            <person name="Gunesch A.P."/>
            <person name="Birkelbach J."/>
            <person name="Nuebel U."/>
            <person name="Pietschmann T."/>
            <person name="Bach T."/>
            <person name="Mueller R."/>
        </authorList>
    </citation>
    <scope>NUCLEOTIDE SEQUENCE</scope>
    <source>
        <strain evidence="3">MSr11367</strain>
    </source>
</reference>
<dbReference type="InterPro" id="IPR040756">
    <property type="entry name" value="Peptidase_M61_N"/>
</dbReference>
<dbReference type="Pfam" id="PF05299">
    <property type="entry name" value="Peptidase_M61"/>
    <property type="match status" value="1"/>
</dbReference>
<protein>
    <submittedName>
        <fullName evidence="3">M61 family peptidase</fullName>
    </submittedName>
</protein>
<proteinExistence type="predicted"/>
<keyword evidence="4" id="KW-1185">Reference proteome</keyword>
<dbReference type="Proteomes" id="UP001374803">
    <property type="component" value="Chromosome"/>
</dbReference>
<keyword evidence="1" id="KW-0732">Signal</keyword>
<evidence type="ECO:0000313" key="3">
    <source>
        <dbReference type="EMBL" id="WXB09279.1"/>
    </source>
</evidence>
<sequence>MRTAAGFGLILGVLALGGCAPEAAAAPATPRAALTGPIRVQVDARDAPQMVLHAKLTVPARPGALTLVYPKWIPGTHGPTGKVADISGLRFSAGGKPLAWKRDPEETSEFALSVPAAASSIEVELDVVVDKRWGETPDVSDLNWNRVVLYPKGARSSDVQLEPSVQVPAGWHFATALRRVSQAGESVTFQRVSLETLVDSPVVMGRYGRTIDLGTALGAPHSLELVSDTEGAVNANEKQIATYRRLVGEATTLFGARHYDAYSFLYILSSEGDRGNGLEHHASSQNLGVPALFSKDDEFRLASTLLPHEYAHSWCGKYRRPKGLATPNYQEPTRNDLLWVYEGLTEYLGWLLAGRSGLAQPQDSKDALALIAATLDAIPARKWRSLGDTTYTPAFGQESNRPWYSAQRARDYYPESLLIWLEADMLIREKTGGARSLDDFLRAFFGGTSGGAEVKPYELGDVVTALNRVAAHDWKAFFEQRITEVAAHAPLGGIEGAGYRLSYRDKPSDRQGLVERINKTINERFTLGILINDKAVLTDVHFDGPAGRAGVAEGSVLVAVNGRKYSAELLRRTIADNKGSASPIELLTERDGFYRTHRVTWNEGGRYPYLERVASKPDTLATLLAPRNR</sequence>
<evidence type="ECO:0000313" key="4">
    <source>
        <dbReference type="Proteomes" id="UP001374803"/>
    </source>
</evidence>
<dbReference type="EMBL" id="CP089983">
    <property type="protein sequence ID" value="WXB09279.1"/>
    <property type="molecule type" value="Genomic_DNA"/>
</dbReference>
<dbReference type="SUPFAM" id="SSF50156">
    <property type="entry name" value="PDZ domain-like"/>
    <property type="match status" value="1"/>
</dbReference>
<dbReference type="SMART" id="SM00228">
    <property type="entry name" value="PDZ"/>
    <property type="match status" value="1"/>
</dbReference>
<dbReference type="PIRSF" id="PIRSF016493">
    <property type="entry name" value="Glycyl_aminpptds"/>
    <property type="match status" value="1"/>
</dbReference>
<dbReference type="InterPro" id="IPR036034">
    <property type="entry name" value="PDZ_sf"/>
</dbReference>
<dbReference type="Pfam" id="PF17899">
    <property type="entry name" value="Peptidase_M61_N"/>
    <property type="match status" value="1"/>
</dbReference>
<dbReference type="PROSITE" id="PS51257">
    <property type="entry name" value="PROKAR_LIPOPROTEIN"/>
    <property type="match status" value="1"/>
</dbReference>
<name>A0ABZ2LEB5_9BACT</name>
<gene>
    <name evidence="3" type="ORF">LVJ94_18840</name>
</gene>
<evidence type="ECO:0000256" key="1">
    <source>
        <dbReference type="SAM" id="SignalP"/>
    </source>
</evidence>
<dbReference type="InterPro" id="IPR024191">
    <property type="entry name" value="Peptidase_M61"/>
</dbReference>
<feature type="chain" id="PRO_5047117780" evidence="1">
    <location>
        <begin position="26"/>
        <end position="629"/>
    </location>
</feature>
<feature type="domain" description="PDZ" evidence="2">
    <location>
        <begin position="525"/>
        <end position="592"/>
    </location>
</feature>
<dbReference type="Gene3D" id="2.30.42.10">
    <property type="match status" value="1"/>
</dbReference>
<dbReference type="InterPro" id="IPR027268">
    <property type="entry name" value="Peptidase_M4/M1_CTD_sf"/>
</dbReference>